<dbReference type="Pfam" id="PF08030">
    <property type="entry name" value="NAD_binding_6"/>
    <property type="match status" value="1"/>
</dbReference>
<reference evidence="18" key="2">
    <citation type="journal article" date="2024" name="Plant">
        <title>Genomic evolution and insights into agronomic trait innovations of Sesamum species.</title>
        <authorList>
            <person name="Miao H."/>
            <person name="Wang L."/>
            <person name="Qu L."/>
            <person name="Liu H."/>
            <person name="Sun Y."/>
            <person name="Le M."/>
            <person name="Wang Q."/>
            <person name="Wei S."/>
            <person name="Zheng Y."/>
            <person name="Lin W."/>
            <person name="Duan Y."/>
            <person name="Cao H."/>
            <person name="Xiong S."/>
            <person name="Wang X."/>
            <person name="Wei L."/>
            <person name="Li C."/>
            <person name="Ma Q."/>
            <person name="Ju M."/>
            <person name="Zhao R."/>
            <person name="Li G."/>
            <person name="Mu C."/>
            <person name="Tian Q."/>
            <person name="Mei H."/>
            <person name="Zhang T."/>
            <person name="Gao T."/>
            <person name="Zhang H."/>
        </authorList>
    </citation>
    <scope>NUCLEOTIDE SEQUENCE</scope>
    <source>
        <strain evidence="18">K16</strain>
    </source>
</reference>
<proteinExistence type="inferred from homology"/>
<dbReference type="PROSITE" id="PS51384">
    <property type="entry name" value="FAD_FR"/>
    <property type="match status" value="1"/>
</dbReference>
<evidence type="ECO:0000313" key="19">
    <source>
        <dbReference type="Proteomes" id="UP001289374"/>
    </source>
</evidence>
<evidence type="ECO:0000256" key="3">
    <source>
        <dbReference type="ARBA" id="ARBA00006278"/>
    </source>
</evidence>
<dbReference type="InterPro" id="IPR013112">
    <property type="entry name" value="FAD-bd_8"/>
</dbReference>
<gene>
    <name evidence="18" type="ORF">Sango_0215400</name>
</gene>
<dbReference type="GO" id="GO:0006811">
    <property type="term" value="P:monoatomic ion transport"/>
    <property type="evidence" value="ECO:0007669"/>
    <property type="project" value="UniProtKB-KW"/>
</dbReference>
<keyword evidence="12" id="KW-0406">Ion transport</keyword>
<dbReference type="PRINTS" id="PR00466">
    <property type="entry name" value="GP91PHOX"/>
</dbReference>
<evidence type="ECO:0000256" key="7">
    <source>
        <dbReference type="ARBA" id="ARBA00022723"/>
    </source>
</evidence>
<evidence type="ECO:0000256" key="1">
    <source>
        <dbReference type="ARBA" id="ARBA00001974"/>
    </source>
</evidence>
<comment type="similarity">
    <text evidence="3">Belongs to the ferric reductase (FRE) family.</text>
</comment>
<dbReference type="Gene3D" id="3.40.50.80">
    <property type="entry name" value="Nucleotide-binding domain of ferredoxin-NADP reductase (FNR) module"/>
    <property type="match status" value="1"/>
</dbReference>
<comment type="catalytic activity">
    <reaction evidence="14">
        <text>2 a Fe(II)-siderophore + NAD(+) + H(+) = 2 a Fe(III)-siderophore + NADH</text>
        <dbReference type="Rhea" id="RHEA:15061"/>
        <dbReference type="Rhea" id="RHEA-COMP:11342"/>
        <dbReference type="Rhea" id="RHEA-COMP:11344"/>
        <dbReference type="ChEBI" id="CHEBI:15378"/>
        <dbReference type="ChEBI" id="CHEBI:29033"/>
        <dbReference type="ChEBI" id="CHEBI:29034"/>
        <dbReference type="ChEBI" id="CHEBI:57540"/>
        <dbReference type="ChEBI" id="CHEBI:57945"/>
        <dbReference type="EC" id="1.16.1.7"/>
    </reaction>
</comment>
<keyword evidence="11" id="KW-0408">Iron</keyword>
<comment type="subcellular location">
    <subcellularLocation>
        <location evidence="2">Membrane</location>
        <topology evidence="2">Multi-pass membrane protein</topology>
    </subcellularLocation>
</comment>
<evidence type="ECO:0000256" key="4">
    <source>
        <dbReference type="ARBA" id="ARBA00022448"/>
    </source>
</evidence>
<evidence type="ECO:0000313" key="18">
    <source>
        <dbReference type="EMBL" id="KAK4411424.1"/>
    </source>
</evidence>
<dbReference type="SUPFAM" id="SSF63380">
    <property type="entry name" value="Riboflavin synthase domain-like"/>
    <property type="match status" value="1"/>
</dbReference>
<evidence type="ECO:0000259" key="17">
    <source>
        <dbReference type="PROSITE" id="PS51384"/>
    </source>
</evidence>
<dbReference type="PANTHER" id="PTHR11972">
    <property type="entry name" value="NADPH OXIDASE"/>
    <property type="match status" value="1"/>
</dbReference>
<keyword evidence="19" id="KW-1185">Reference proteome</keyword>
<dbReference type="Pfam" id="PF08022">
    <property type="entry name" value="FAD_binding_8"/>
    <property type="match status" value="1"/>
</dbReference>
<evidence type="ECO:0000256" key="16">
    <source>
        <dbReference type="SAM" id="Phobius"/>
    </source>
</evidence>
<evidence type="ECO:0000256" key="14">
    <source>
        <dbReference type="ARBA" id="ARBA00050970"/>
    </source>
</evidence>
<keyword evidence="7" id="KW-0479">Metal-binding</keyword>
<feature type="transmembrane region" description="Helical" evidence="16">
    <location>
        <begin position="67"/>
        <end position="89"/>
    </location>
</feature>
<dbReference type="SFLD" id="SFLDS00052">
    <property type="entry name" value="Ferric_Reductase_Domain"/>
    <property type="match status" value="1"/>
</dbReference>
<feature type="domain" description="FAD-binding FR-type" evidence="17">
    <location>
        <begin position="296"/>
        <end position="401"/>
    </location>
</feature>
<dbReference type="GO" id="GO:0046872">
    <property type="term" value="F:metal ion binding"/>
    <property type="evidence" value="ECO:0007669"/>
    <property type="project" value="UniProtKB-KW"/>
</dbReference>
<dbReference type="InterPro" id="IPR039261">
    <property type="entry name" value="FNR_nucleotide-bd"/>
</dbReference>
<dbReference type="InterPro" id="IPR000778">
    <property type="entry name" value="Cyt_b245_heavy_chain"/>
</dbReference>
<dbReference type="FunFam" id="3.40.50.80:FF:000039">
    <property type="entry name" value="Ferric reduction oxidase 3"/>
    <property type="match status" value="1"/>
</dbReference>
<evidence type="ECO:0000256" key="6">
    <source>
        <dbReference type="ARBA" id="ARBA00022692"/>
    </source>
</evidence>
<dbReference type="InterPro" id="IPR017927">
    <property type="entry name" value="FAD-bd_FR_type"/>
</dbReference>
<keyword evidence="6 16" id="KW-0812">Transmembrane</keyword>
<evidence type="ECO:0000256" key="12">
    <source>
        <dbReference type="ARBA" id="ARBA00023065"/>
    </source>
</evidence>
<protein>
    <recommendedName>
        <fullName evidence="15">ferric-chelate reductase (NADH)</fullName>
        <ecNumber evidence="15">1.16.1.7</ecNumber>
    </recommendedName>
</protein>
<feature type="transmembrane region" description="Helical" evidence="16">
    <location>
        <begin position="221"/>
        <end position="240"/>
    </location>
</feature>
<name>A0AAE2C716_9LAMI</name>
<keyword evidence="5" id="KW-0285">Flavoprotein</keyword>
<sequence>MDPTSPPTSLHGANNSIRAAIMAVVVGLLAGYLCLWVMMPTNTYRQTWLPHLRAHTTSTYFGTAQGATYLVFTFPVLLIALLGCLYLHLSNKSSHIHHTGTSNKLAIWKRSMMIKGLGIVSRIELAFFLMFIALLVWNLANYLHVGFAKITSKSAAETGEKMWEAKLDTAALRLGLVGNIALSFLFFPVTRGSSVLPLFGLTSEASVKYHICSDAEMGENWISNVAGELSLLAGLMLWGATFPRIRRKTFELFFYTHHLYILFLIFFVLHVGIGYACIMLPGFFLFMIDRYLRFLQSRRGVRLLSARVLPCQAVELIFSKSKGLSYTPTSIMFLNVPSISKLQWHPFTITSSSNLESDKLSVIVKVEGSWSNKLHQLLSSPSPVDRLEASVEGPYGPPSTDFLRHDLLVMVSGGSGITPFISIIRELAYAGETLKLKTPKVLLISAFKNSTDLTILDLILPISGAPSEIFKSGLQIEAYVTREEHPTTQETKLIRTVWFKPNPSDAPISPILGQNNWLCSSGNARESVQIQNLEGATPQASPNSWYYNADRELESLPQQSLSQSINVHYGERPDLKRFLFEHKESSVGVLVCGPKKMRHEVANICSSGLAANLHFESISFSW</sequence>
<comment type="cofactor">
    <cofactor evidence="1">
        <name>FAD</name>
        <dbReference type="ChEBI" id="CHEBI:57692"/>
    </cofactor>
</comment>
<dbReference type="Proteomes" id="UP001289374">
    <property type="component" value="Unassembled WGS sequence"/>
</dbReference>
<dbReference type="AlphaFoldDB" id="A0AAE2C716"/>
<feature type="transmembrane region" description="Helical" evidence="16">
    <location>
        <begin position="170"/>
        <end position="189"/>
    </location>
</feature>
<feature type="transmembrane region" description="Helical" evidence="16">
    <location>
        <begin position="20"/>
        <end position="39"/>
    </location>
</feature>
<keyword evidence="10" id="KW-0560">Oxidoreductase</keyword>
<feature type="transmembrane region" description="Helical" evidence="16">
    <location>
        <begin position="260"/>
        <end position="288"/>
    </location>
</feature>
<dbReference type="InterPro" id="IPR013121">
    <property type="entry name" value="Fe_red_NAD-bd_6"/>
</dbReference>
<dbReference type="PANTHER" id="PTHR11972:SF41">
    <property type="entry name" value="FERRIC REDUCTION OXIDASE 2"/>
    <property type="match status" value="1"/>
</dbReference>
<evidence type="ECO:0000256" key="2">
    <source>
        <dbReference type="ARBA" id="ARBA00004141"/>
    </source>
</evidence>
<dbReference type="SFLD" id="SFLDG01168">
    <property type="entry name" value="Ferric_reductase_subgroup_(FRE"/>
    <property type="match status" value="1"/>
</dbReference>
<evidence type="ECO:0000256" key="10">
    <source>
        <dbReference type="ARBA" id="ARBA00023002"/>
    </source>
</evidence>
<evidence type="ECO:0000256" key="13">
    <source>
        <dbReference type="ARBA" id="ARBA00023136"/>
    </source>
</evidence>
<keyword evidence="13 16" id="KW-0472">Membrane</keyword>
<keyword evidence="8" id="KW-0274">FAD</keyword>
<reference evidence="18" key="1">
    <citation type="submission" date="2020-06" db="EMBL/GenBank/DDBJ databases">
        <authorList>
            <person name="Li T."/>
            <person name="Hu X."/>
            <person name="Zhang T."/>
            <person name="Song X."/>
            <person name="Zhang H."/>
            <person name="Dai N."/>
            <person name="Sheng W."/>
            <person name="Hou X."/>
            <person name="Wei L."/>
        </authorList>
    </citation>
    <scope>NUCLEOTIDE SEQUENCE</scope>
    <source>
        <strain evidence="18">K16</strain>
        <tissue evidence="18">Leaf</tissue>
    </source>
</reference>
<evidence type="ECO:0000256" key="11">
    <source>
        <dbReference type="ARBA" id="ARBA00023004"/>
    </source>
</evidence>
<dbReference type="GO" id="GO:0005886">
    <property type="term" value="C:plasma membrane"/>
    <property type="evidence" value="ECO:0007669"/>
    <property type="project" value="TreeGrafter"/>
</dbReference>
<evidence type="ECO:0000256" key="15">
    <source>
        <dbReference type="ARBA" id="ARBA00066905"/>
    </source>
</evidence>
<dbReference type="EMBL" id="JACGWL010000001">
    <property type="protein sequence ID" value="KAK4411424.1"/>
    <property type="molecule type" value="Genomic_DNA"/>
</dbReference>
<dbReference type="EC" id="1.16.1.7" evidence="15"/>
<keyword evidence="9 16" id="KW-1133">Transmembrane helix</keyword>
<feature type="transmembrane region" description="Helical" evidence="16">
    <location>
        <begin position="119"/>
        <end position="140"/>
    </location>
</feature>
<evidence type="ECO:0000256" key="8">
    <source>
        <dbReference type="ARBA" id="ARBA00022827"/>
    </source>
</evidence>
<evidence type="ECO:0000256" key="9">
    <source>
        <dbReference type="ARBA" id="ARBA00022989"/>
    </source>
</evidence>
<dbReference type="GO" id="GO:0140618">
    <property type="term" value="F:ferric-chelate reductase (NADH) activity"/>
    <property type="evidence" value="ECO:0007669"/>
    <property type="project" value="UniProtKB-EC"/>
</dbReference>
<keyword evidence="4" id="KW-0813">Transport</keyword>
<dbReference type="CDD" id="cd06186">
    <property type="entry name" value="NOX_Duox_like_FAD_NADP"/>
    <property type="match status" value="1"/>
</dbReference>
<accession>A0AAE2C716</accession>
<organism evidence="18 19">
    <name type="scientific">Sesamum angolense</name>
    <dbReference type="NCBI Taxonomy" id="2727404"/>
    <lineage>
        <taxon>Eukaryota</taxon>
        <taxon>Viridiplantae</taxon>
        <taxon>Streptophyta</taxon>
        <taxon>Embryophyta</taxon>
        <taxon>Tracheophyta</taxon>
        <taxon>Spermatophyta</taxon>
        <taxon>Magnoliopsida</taxon>
        <taxon>eudicotyledons</taxon>
        <taxon>Gunneridae</taxon>
        <taxon>Pentapetalae</taxon>
        <taxon>asterids</taxon>
        <taxon>lamiids</taxon>
        <taxon>Lamiales</taxon>
        <taxon>Pedaliaceae</taxon>
        <taxon>Sesamum</taxon>
    </lineage>
</organism>
<dbReference type="InterPro" id="IPR017938">
    <property type="entry name" value="Riboflavin_synthase-like_b-brl"/>
</dbReference>
<dbReference type="SUPFAM" id="SSF52343">
    <property type="entry name" value="Ferredoxin reductase-like, C-terminal NADP-linked domain"/>
    <property type="match status" value="1"/>
</dbReference>
<evidence type="ECO:0000256" key="5">
    <source>
        <dbReference type="ARBA" id="ARBA00022630"/>
    </source>
</evidence>
<comment type="caution">
    <text evidence="18">The sequence shown here is derived from an EMBL/GenBank/DDBJ whole genome shotgun (WGS) entry which is preliminary data.</text>
</comment>
<dbReference type="InterPro" id="IPR050369">
    <property type="entry name" value="RBOH/FRE"/>
</dbReference>